<sequence length="72" mass="7405">MRIVNGYGPAENMGFTTTHEVGSVEAGQWSIPIGGPLAGARVLLLDGRLRPVPVGVPGELYIGGATLALGYL</sequence>
<proteinExistence type="predicted"/>
<evidence type="ECO:0000259" key="1">
    <source>
        <dbReference type="Pfam" id="PF00501"/>
    </source>
</evidence>
<evidence type="ECO:0000313" key="3">
    <source>
        <dbReference type="Proteomes" id="UP001585053"/>
    </source>
</evidence>
<dbReference type="Gene3D" id="3.40.50.980">
    <property type="match status" value="1"/>
</dbReference>
<keyword evidence="3" id="KW-1185">Reference proteome</keyword>
<dbReference type="EMBL" id="JAYMRS010000041">
    <property type="protein sequence ID" value="MFB8771139.1"/>
    <property type="molecule type" value="Genomic_DNA"/>
</dbReference>
<accession>A0ABV5E2T5</accession>
<feature type="domain" description="AMP-dependent synthetase/ligase" evidence="1">
    <location>
        <begin position="2"/>
        <end position="72"/>
    </location>
</feature>
<dbReference type="PANTHER" id="PTHR45527">
    <property type="entry name" value="NONRIBOSOMAL PEPTIDE SYNTHETASE"/>
    <property type="match status" value="1"/>
</dbReference>
<dbReference type="RefSeq" id="WP_376737953.1">
    <property type="nucleotide sequence ID" value="NZ_JAYMRS010000041.1"/>
</dbReference>
<feature type="non-terminal residue" evidence="2">
    <location>
        <position position="72"/>
    </location>
</feature>
<dbReference type="Pfam" id="PF00501">
    <property type="entry name" value="AMP-binding"/>
    <property type="match status" value="1"/>
</dbReference>
<dbReference type="InterPro" id="IPR000873">
    <property type="entry name" value="AMP-dep_synth/lig_dom"/>
</dbReference>
<dbReference type="PANTHER" id="PTHR45527:SF1">
    <property type="entry name" value="FATTY ACID SYNTHASE"/>
    <property type="match status" value="1"/>
</dbReference>
<gene>
    <name evidence="2" type="ORF">VSQ78_25880</name>
</gene>
<organism evidence="2 3">
    <name type="scientific">Nocardiopsis alba</name>
    <dbReference type="NCBI Taxonomy" id="53437"/>
    <lineage>
        <taxon>Bacteria</taxon>
        <taxon>Bacillati</taxon>
        <taxon>Actinomycetota</taxon>
        <taxon>Actinomycetes</taxon>
        <taxon>Streptosporangiales</taxon>
        <taxon>Nocardiopsidaceae</taxon>
        <taxon>Nocardiopsis</taxon>
    </lineage>
</organism>
<evidence type="ECO:0000313" key="2">
    <source>
        <dbReference type="EMBL" id="MFB8771139.1"/>
    </source>
</evidence>
<reference evidence="2 3" key="1">
    <citation type="submission" date="2024-01" db="EMBL/GenBank/DDBJ databases">
        <title>Genome mining of biosynthetic gene clusters to explore secondary metabolites of Streptomyces sp.</title>
        <authorList>
            <person name="Baig A."/>
            <person name="Ajitkumar Shintre N."/>
            <person name="Kumar H."/>
            <person name="Anbarasu A."/>
            <person name="Ramaiah S."/>
        </authorList>
    </citation>
    <scope>NUCLEOTIDE SEQUENCE [LARGE SCALE GENOMIC DNA]</scope>
    <source>
        <strain evidence="2 3">A01</strain>
    </source>
</reference>
<protein>
    <submittedName>
        <fullName evidence="2">AMP-binding protein</fullName>
    </submittedName>
</protein>
<dbReference type="Gene3D" id="2.30.38.10">
    <property type="entry name" value="Luciferase, Domain 3"/>
    <property type="match status" value="1"/>
</dbReference>
<comment type="caution">
    <text evidence="2">The sequence shown here is derived from an EMBL/GenBank/DDBJ whole genome shotgun (WGS) entry which is preliminary data.</text>
</comment>
<dbReference type="Proteomes" id="UP001585053">
    <property type="component" value="Unassembled WGS sequence"/>
</dbReference>
<name>A0ABV5E2T5_9ACTN</name>
<dbReference type="SUPFAM" id="SSF56801">
    <property type="entry name" value="Acetyl-CoA synthetase-like"/>
    <property type="match status" value="1"/>
</dbReference>